<name>A0A2M4C7X0_9DIPT</name>
<proteinExistence type="predicted"/>
<evidence type="ECO:0000313" key="1">
    <source>
        <dbReference type="EMBL" id="MBW61400.1"/>
    </source>
</evidence>
<dbReference type="AlphaFoldDB" id="A0A2M4C7X0"/>
<organism evidence="1">
    <name type="scientific">Anopheles marajoara</name>
    <dbReference type="NCBI Taxonomy" id="58244"/>
    <lineage>
        <taxon>Eukaryota</taxon>
        <taxon>Metazoa</taxon>
        <taxon>Ecdysozoa</taxon>
        <taxon>Arthropoda</taxon>
        <taxon>Hexapoda</taxon>
        <taxon>Insecta</taxon>
        <taxon>Pterygota</taxon>
        <taxon>Neoptera</taxon>
        <taxon>Endopterygota</taxon>
        <taxon>Diptera</taxon>
        <taxon>Nematocera</taxon>
        <taxon>Culicoidea</taxon>
        <taxon>Culicidae</taxon>
        <taxon>Anophelinae</taxon>
        <taxon>Anopheles</taxon>
    </lineage>
</organism>
<accession>A0A2M4C7X0</accession>
<sequence>MYVQRLLVLPLVPSVGLSIYRPQNMTKTLRWLAATANGWKVKLRMLDTLYRGHTCFWSQHPAPFTTTRRILSQLSGNSTLRYPCFAQCPRHGTLPAPSAVLSLSFHEQQKQ</sequence>
<dbReference type="EMBL" id="GGFJ01012259">
    <property type="protein sequence ID" value="MBW61400.1"/>
    <property type="molecule type" value="Transcribed_RNA"/>
</dbReference>
<protein>
    <submittedName>
        <fullName evidence="1">Putative secreted protein</fullName>
    </submittedName>
</protein>
<reference evidence="1" key="1">
    <citation type="submission" date="2018-01" db="EMBL/GenBank/DDBJ databases">
        <title>An insight into the sialome of Amazonian anophelines.</title>
        <authorList>
            <person name="Ribeiro J.M."/>
            <person name="Scarpassa V."/>
            <person name="Calvo E."/>
        </authorList>
    </citation>
    <scope>NUCLEOTIDE SEQUENCE</scope>
    <source>
        <tissue evidence="1">Salivary glands</tissue>
    </source>
</reference>